<name>A0A8D2KSK6_VARKO</name>
<evidence type="ECO:0000313" key="1">
    <source>
        <dbReference type="Ensembl" id="ENSVKKP00000004104.1"/>
    </source>
</evidence>
<reference evidence="1" key="1">
    <citation type="submission" date="2025-08" db="UniProtKB">
        <authorList>
            <consortium name="Ensembl"/>
        </authorList>
    </citation>
    <scope>IDENTIFICATION</scope>
</reference>
<protein>
    <recommendedName>
        <fullName evidence="3">Reverse transcriptase</fullName>
    </recommendedName>
</protein>
<evidence type="ECO:0000313" key="2">
    <source>
        <dbReference type="Proteomes" id="UP000694545"/>
    </source>
</evidence>
<evidence type="ECO:0008006" key="3">
    <source>
        <dbReference type="Google" id="ProtNLM"/>
    </source>
</evidence>
<sequence length="135" mass="15527">MERFLEDVPREKAGSFYGKLTEAESQMLEAPIEEEEVRRAIVTAKGNSAPGADGLGYEFYRIFREWLVPPLTKVFNSLLARERLTESFYQGTLIFFPKKGDLTLPANWRPIALTNMDYRACSRSLIRTHVPRVLK</sequence>
<organism evidence="1 2">
    <name type="scientific">Varanus komodoensis</name>
    <name type="common">Komodo dragon</name>
    <dbReference type="NCBI Taxonomy" id="61221"/>
    <lineage>
        <taxon>Eukaryota</taxon>
        <taxon>Metazoa</taxon>
        <taxon>Chordata</taxon>
        <taxon>Craniata</taxon>
        <taxon>Vertebrata</taxon>
        <taxon>Euteleostomi</taxon>
        <taxon>Lepidosauria</taxon>
        <taxon>Squamata</taxon>
        <taxon>Bifurcata</taxon>
        <taxon>Unidentata</taxon>
        <taxon>Episquamata</taxon>
        <taxon>Toxicofera</taxon>
        <taxon>Anguimorpha</taxon>
        <taxon>Paleoanguimorpha</taxon>
        <taxon>Varanoidea</taxon>
        <taxon>Varanidae</taxon>
        <taxon>Varanus</taxon>
    </lineage>
</organism>
<reference evidence="1" key="2">
    <citation type="submission" date="2025-09" db="UniProtKB">
        <authorList>
            <consortium name="Ensembl"/>
        </authorList>
    </citation>
    <scope>IDENTIFICATION</scope>
</reference>
<dbReference type="Ensembl" id="ENSVKKT00000004215.1">
    <property type="protein sequence ID" value="ENSVKKP00000004104.1"/>
    <property type="gene ID" value="ENSVKKG00000003075.1"/>
</dbReference>
<dbReference type="PANTHER" id="PTHR19446">
    <property type="entry name" value="REVERSE TRANSCRIPTASES"/>
    <property type="match status" value="1"/>
</dbReference>
<dbReference type="AlphaFoldDB" id="A0A8D2KSK6"/>
<keyword evidence="2" id="KW-1185">Reference proteome</keyword>
<proteinExistence type="predicted"/>
<accession>A0A8D2KSK6</accession>
<dbReference type="Proteomes" id="UP000694545">
    <property type="component" value="Unplaced"/>
</dbReference>